<reference evidence="3" key="2">
    <citation type="submission" date="2021-04" db="EMBL/GenBank/DDBJ databases">
        <authorList>
            <person name="Gilroy R."/>
        </authorList>
    </citation>
    <scope>NUCLEOTIDE SEQUENCE</scope>
    <source>
        <strain evidence="3">26628</strain>
    </source>
</reference>
<organism evidence="3 4">
    <name type="scientific">Candidatus Borkfalkia faecigallinarum</name>
    <dbReference type="NCBI Taxonomy" id="2838509"/>
    <lineage>
        <taxon>Bacteria</taxon>
        <taxon>Bacillati</taxon>
        <taxon>Bacillota</taxon>
        <taxon>Clostridia</taxon>
        <taxon>Christensenellales</taxon>
        <taxon>Christensenellaceae</taxon>
        <taxon>Candidatus Borkfalkia</taxon>
    </lineage>
</organism>
<keyword evidence="1" id="KW-0812">Transmembrane</keyword>
<keyword evidence="1" id="KW-1133">Transmembrane helix</keyword>
<feature type="domain" description="DUF4097" evidence="2">
    <location>
        <begin position="196"/>
        <end position="330"/>
    </location>
</feature>
<dbReference type="AlphaFoldDB" id="A0A9D2ASD7"/>
<evidence type="ECO:0000259" key="2">
    <source>
        <dbReference type="Pfam" id="PF13349"/>
    </source>
</evidence>
<accession>A0A9D2ASD7</accession>
<feature type="transmembrane region" description="Helical" evidence="1">
    <location>
        <begin position="7"/>
        <end position="33"/>
    </location>
</feature>
<gene>
    <name evidence="3" type="ORF">H9737_06435</name>
</gene>
<dbReference type="InterPro" id="IPR025164">
    <property type="entry name" value="Toastrack_DUF4097"/>
</dbReference>
<reference evidence="3" key="1">
    <citation type="journal article" date="2021" name="PeerJ">
        <title>Extensive microbial diversity within the chicken gut microbiome revealed by metagenomics and culture.</title>
        <authorList>
            <person name="Gilroy R."/>
            <person name="Ravi A."/>
            <person name="Getino M."/>
            <person name="Pursley I."/>
            <person name="Horton D.L."/>
            <person name="Alikhan N.F."/>
            <person name="Baker D."/>
            <person name="Gharbi K."/>
            <person name="Hall N."/>
            <person name="Watson M."/>
            <person name="Adriaenssens E.M."/>
            <person name="Foster-Nyarko E."/>
            <person name="Jarju S."/>
            <person name="Secka A."/>
            <person name="Antonio M."/>
            <person name="Oren A."/>
            <person name="Chaudhuri R.R."/>
            <person name="La Ragione R."/>
            <person name="Hildebrand F."/>
            <person name="Pallen M.J."/>
        </authorList>
    </citation>
    <scope>NUCLEOTIDE SEQUENCE</scope>
    <source>
        <strain evidence="3">26628</strain>
    </source>
</reference>
<comment type="caution">
    <text evidence="3">The sequence shown here is derived from an EMBL/GenBank/DDBJ whole genome shotgun (WGS) entry which is preliminary data.</text>
</comment>
<protein>
    <submittedName>
        <fullName evidence="3">DUF4097 domain-containing protein</fullName>
    </submittedName>
</protein>
<dbReference type="EMBL" id="DXFD01000093">
    <property type="protein sequence ID" value="HIX47306.1"/>
    <property type="molecule type" value="Genomic_DNA"/>
</dbReference>
<keyword evidence="1" id="KW-0472">Membrane</keyword>
<evidence type="ECO:0000313" key="4">
    <source>
        <dbReference type="Proteomes" id="UP000824249"/>
    </source>
</evidence>
<dbReference type="Proteomes" id="UP000824249">
    <property type="component" value="Unassembled WGS sequence"/>
</dbReference>
<evidence type="ECO:0000313" key="3">
    <source>
        <dbReference type="EMBL" id="HIX47306.1"/>
    </source>
</evidence>
<sequence>MNKGRHIFTVVMAAVGGALLLAGAALFLVGLALEGWDVAALNNAHFEVRSYAAAGDIESVHIRYESARIRIESGESFSLTYPVRTNSRGDVLAEVTVTEENGVLTVTEADPFPIWGISFGTGETPALVLTLPAKEYEEITASASAGSVAAEGIAAKALTLRADAGSAEAKGVRVSGAAAFTAALGDVTLRDVEAGSLSAAADVGRIEAEQVRAEREATFTAGLGNIDLREVEAGSLSAAADTGSIAADGVYAESAAFTANLGDIDLRAVDAASVQLANELGDIAATLAGTKEEYTIRVQTELGSSNVVDRDGGSRRLNAQTEMGSIRVDFAG</sequence>
<dbReference type="Gene3D" id="2.160.20.120">
    <property type="match status" value="1"/>
</dbReference>
<evidence type="ECO:0000256" key="1">
    <source>
        <dbReference type="SAM" id="Phobius"/>
    </source>
</evidence>
<proteinExistence type="predicted"/>
<dbReference type="Pfam" id="PF13349">
    <property type="entry name" value="DUF4097"/>
    <property type="match status" value="1"/>
</dbReference>
<name>A0A9D2ASD7_9FIRM</name>